<evidence type="ECO:0000256" key="1">
    <source>
        <dbReference type="SAM" id="MobiDB-lite"/>
    </source>
</evidence>
<feature type="compositionally biased region" description="Basic and acidic residues" evidence="1">
    <location>
        <begin position="36"/>
        <end position="56"/>
    </location>
</feature>
<organism evidence="2 3">
    <name type="scientific">Palleronia pontilimi</name>
    <dbReference type="NCBI Taxonomy" id="1964209"/>
    <lineage>
        <taxon>Bacteria</taxon>
        <taxon>Pseudomonadati</taxon>
        <taxon>Pseudomonadota</taxon>
        <taxon>Alphaproteobacteria</taxon>
        <taxon>Rhodobacterales</taxon>
        <taxon>Roseobacteraceae</taxon>
        <taxon>Palleronia</taxon>
    </lineage>
</organism>
<feature type="compositionally biased region" description="Basic and acidic residues" evidence="1">
    <location>
        <begin position="1"/>
        <end position="29"/>
    </location>
</feature>
<sequence length="56" mass="6100">MTDETDKRTDRPAHDDTAEGKTELDKPPAGDEAIAIDERGPKNIRGPEGHAKKSDD</sequence>
<dbReference type="EMBL" id="JAEKPD010000018">
    <property type="protein sequence ID" value="MBJ3764229.1"/>
    <property type="molecule type" value="Genomic_DNA"/>
</dbReference>
<protein>
    <submittedName>
        <fullName evidence="2">Uncharacterized protein</fullName>
    </submittedName>
</protein>
<evidence type="ECO:0000313" key="3">
    <source>
        <dbReference type="Proteomes" id="UP000642488"/>
    </source>
</evidence>
<keyword evidence="3" id="KW-1185">Reference proteome</keyword>
<gene>
    <name evidence="2" type="ORF">ILP92_15885</name>
</gene>
<name>A0A934IBT6_9RHOB</name>
<proteinExistence type="predicted"/>
<dbReference type="RefSeq" id="WP_198917401.1">
    <property type="nucleotide sequence ID" value="NZ_JAEKPD010000018.1"/>
</dbReference>
<comment type="caution">
    <text evidence="2">The sequence shown here is derived from an EMBL/GenBank/DDBJ whole genome shotgun (WGS) entry which is preliminary data.</text>
</comment>
<dbReference type="AlphaFoldDB" id="A0A934IBT6"/>
<dbReference type="Proteomes" id="UP000642488">
    <property type="component" value="Unassembled WGS sequence"/>
</dbReference>
<accession>A0A934IBT6</accession>
<reference evidence="2" key="1">
    <citation type="submission" date="2020-12" db="EMBL/GenBank/DDBJ databases">
        <title>Bacterial taxonomy.</title>
        <authorList>
            <person name="Pan X."/>
        </authorList>
    </citation>
    <scope>NUCLEOTIDE SEQUENCE</scope>
    <source>
        <strain evidence="2">KCTC 52957</strain>
    </source>
</reference>
<evidence type="ECO:0000313" key="2">
    <source>
        <dbReference type="EMBL" id="MBJ3764229.1"/>
    </source>
</evidence>
<feature type="region of interest" description="Disordered" evidence="1">
    <location>
        <begin position="1"/>
        <end position="56"/>
    </location>
</feature>